<feature type="region of interest" description="Disordered" evidence="1">
    <location>
        <begin position="1"/>
        <end position="59"/>
    </location>
</feature>
<comment type="caution">
    <text evidence="2">The sequence shown here is derived from an EMBL/GenBank/DDBJ whole genome shotgun (WGS) entry which is preliminary data.</text>
</comment>
<organism evidence="2 3">
    <name type="scientific">Panicum virgatum</name>
    <name type="common">Blackwell switchgrass</name>
    <dbReference type="NCBI Taxonomy" id="38727"/>
    <lineage>
        <taxon>Eukaryota</taxon>
        <taxon>Viridiplantae</taxon>
        <taxon>Streptophyta</taxon>
        <taxon>Embryophyta</taxon>
        <taxon>Tracheophyta</taxon>
        <taxon>Spermatophyta</taxon>
        <taxon>Magnoliopsida</taxon>
        <taxon>Liliopsida</taxon>
        <taxon>Poales</taxon>
        <taxon>Poaceae</taxon>
        <taxon>PACMAD clade</taxon>
        <taxon>Panicoideae</taxon>
        <taxon>Panicodae</taxon>
        <taxon>Paniceae</taxon>
        <taxon>Panicinae</taxon>
        <taxon>Panicum</taxon>
        <taxon>Panicum sect. Hiantes</taxon>
    </lineage>
</organism>
<dbReference type="EMBL" id="CM029048">
    <property type="protein sequence ID" value="KAG2576983.1"/>
    <property type="molecule type" value="Genomic_DNA"/>
</dbReference>
<gene>
    <name evidence="2" type="ORF">PVAP13_6NG109800</name>
</gene>
<evidence type="ECO:0000256" key="1">
    <source>
        <dbReference type="SAM" id="MobiDB-lite"/>
    </source>
</evidence>
<evidence type="ECO:0000313" key="2">
    <source>
        <dbReference type="EMBL" id="KAG2576983.1"/>
    </source>
</evidence>
<reference evidence="2" key="1">
    <citation type="submission" date="2020-05" db="EMBL/GenBank/DDBJ databases">
        <title>WGS assembly of Panicum virgatum.</title>
        <authorList>
            <person name="Lovell J.T."/>
            <person name="Jenkins J."/>
            <person name="Shu S."/>
            <person name="Juenger T.E."/>
            <person name="Schmutz J."/>
        </authorList>
    </citation>
    <scope>NUCLEOTIDE SEQUENCE</scope>
    <source>
        <strain evidence="2">AP13</strain>
    </source>
</reference>
<feature type="compositionally biased region" description="Low complexity" evidence="1">
    <location>
        <begin position="15"/>
        <end position="34"/>
    </location>
</feature>
<keyword evidence="3" id="KW-1185">Reference proteome</keyword>
<proteinExistence type="predicted"/>
<feature type="region of interest" description="Disordered" evidence="1">
    <location>
        <begin position="75"/>
        <end position="124"/>
    </location>
</feature>
<name>A0A8T0QVP2_PANVG</name>
<accession>A0A8T0QVP2</accession>
<dbReference type="Proteomes" id="UP000823388">
    <property type="component" value="Chromosome 6N"/>
</dbReference>
<protein>
    <submittedName>
        <fullName evidence="2">Uncharacterized protein</fullName>
    </submittedName>
</protein>
<feature type="compositionally biased region" description="Low complexity" evidence="1">
    <location>
        <begin position="85"/>
        <end position="99"/>
    </location>
</feature>
<dbReference type="AlphaFoldDB" id="A0A8T0QVP2"/>
<evidence type="ECO:0000313" key="3">
    <source>
        <dbReference type="Proteomes" id="UP000823388"/>
    </source>
</evidence>
<sequence length="124" mass="12746">MSSRSTNAMDLQPPAACAATTATAHATRSSSSSSKDLTGIGHQAAHPGPSRADSRRGEVRSLTWCPEVVPLLLHRHRRGPPPKGSAASHSRAALSSPASGSVGCSVISGARSVSRPEIGMRSVR</sequence>